<dbReference type="AlphaFoldDB" id="A0A0A9D9P2"/>
<evidence type="ECO:0000313" key="1">
    <source>
        <dbReference type="EMBL" id="JAD82385.1"/>
    </source>
</evidence>
<reference evidence="1" key="2">
    <citation type="journal article" date="2015" name="Data Brief">
        <title>Shoot transcriptome of the giant reed, Arundo donax.</title>
        <authorList>
            <person name="Barrero R.A."/>
            <person name="Guerrero F.D."/>
            <person name="Moolhuijzen P."/>
            <person name="Goolsby J.A."/>
            <person name="Tidwell J."/>
            <person name="Bellgard S.E."/>
            <person name="Bellgard M.I."/>
        </authorList>
    </citation>
    <scope>NUCLEOTIDE SEQUENCE</scope>
    <source>
        <tissue evidence="1">Shoot tissue taken approximately 20 cm above the soil surface</tissue>
    </source>
</reference>
<dbReference type="EMBL" id="GBRH01215510">
    <property type="protein sequence ID" value="JAD82385.1"/>
    <property type="molecule type" value="Transcribed_RNA"/>
</dbReference>
<reference evidence="1" key="1">
    <citation type="submission" date="2014-09" db="EMBL/GenBank/DDBJ databases">
        <authorList>
            <person name="Magalhaes I.L.F."/>
            <person name="Oliveira U."/>
            <person name="Santos F.R."/>
            <person name="Vidigal T.H.D.A."/>
            <person name="Brescovit A.D."/>
            <person name="Santos A.J."/>
        </authorList>
    </citation>
    <scope>NUCLEOTIDE SEQUENCE</scope>
    <source>
        <tissue evidence="1">Shoot tissue taken approximately 20 cm above the soil surface</tissue>
    </source>
</reference>
<organism evidence="1">
    <name type="scientific">Arundo donax</name>
    <name type="common">Giant reed</name>
    <name type="synonym">Donax arundinaceus</name>
    <dbReference type="NCBI Taxonomy" id="35708"/>
    <lineage>
        <taxon>Eukaryota</taxon>
        <taxon>Viridiplantae</taxon>
        <taxon>Streptophyta</taxon>
        <taxon>Embryophyta</taxon>
        <taxon>Tracheophyta</taxon>
        <taxon>Spermatophyta</taxon>
        <taxon>Magnoliopsida</taxon>
        <taxon>Liliopsida</taxon>
        <taxon>Poales</taxon>
        <taxon>Poaceae</taxon>
        <taxon>PACMAD clade</taxon>
        <taxon>Arundinoideae</taxon>
        <taxon>Arundineae</taxon>
        <taxon>Arundo</taxon>
    </lineage>
</organism>
<protein>
    <submittedName>
        <fullName evidence="1">Uncharacterized protein</fullName>
    </submittedName>
</protein>
<proteinExistence type="predicted"/>
<sequence length="54" mass="6310">MIMIAFLEITYDVYVSFDTGSSLYCASCCDQMVLHLGCLWILLNGRFLRRWQIV</sequence>
<accession>A0A0A9D9P2</accession>
<name>A0A0A9D9P2_ARUDO</name>